<dbReference type="InterPro" id="IPR018108">
    <property type="entry name" value="MCP_transmembrane"/>
</dbReference>
<dbReference type="Gene3D" id="1.50.40.10">
    <property type="entry name" value="Mitochondrial carrier domain"/>
    <property type="match status" value="1"/>
</dbReference>
<comment type="caution">
    <text evidence="10">The sequence shown here is derived from an EMBL/GenBank/DDBJ whole genome shotgun (WGS) entry which is preliminary data.</text>
</comment>
<evidence type="ECO:0000256" key="9">
    <source>
        <dbReference type="RuleBase" id="RU000488"/>
    </source>
</evidence>
<comment type="subcellular location">
    <subcellularLocation>
        <location evidence="1">Membrane</location>
        <topology evidence="1">Multi-pass membrane protein</topology>
    </subcellularLocation>
</comment>
<keyword evidence="11" id="KW-1185">Reference proteome</keyword>
<evidence type="ECO:0000256" key="1">
    <source>
        <dbReference type="ARBA" id="ARBA00004141"/>
    </source>
</evidence>
<dbReference type="PROSITE" id="PS50920">
    <property type="entry name" value="SOLCAR"/>
    <property type="match status" value="3"/>
</dbReference>
<evidence type="ECO:0000313" key="10">
    <source>
        <dbReference type="EMBL" id="KAL3758382.1"/>
    </source>
</evidence>
<evidence type="ECO:0000256" key="4">
    <source>
        <dbReference type="ARBA" id="ARBA00022692"/>
    </source>
</evidence>
<evidence type="ECO:0000256" key="3">
    <source>
        <dbReference type="ARBA" id="ARBA00022448"/>
    </source>
</evidence>
<reference evidence="10 11" key="1">
    <citation type="submission" date="2024-10" db="EMBL/GenBank/DDBJ databases">
        <title>Updated reference genomes for cyclostephanoid diatoms.</title>
        <authorList>
            <person name="Roberts W.R."/>
            <person name="Alverson A.J."/>
        </authorList>
    </citation>
    <scope>NUCLEOTIDE SEQUENCE [LARGE SCALE GENOMIC DNA]</scope>
    <source>
        <strain evidence="10 11">AJA232-27</strain>
    </source>
</reference>
<keyword evidence="3 9" id="KW-0813">Transport</keyword>
<dbReference type="GO" id="GO:0016020">
    <property type="term" value="C:membrane"/>
    <property type="evidence" value="ECO:0007669"/>
    <property type="project" value="UniProtKB-SubCell"/>
</dbReference>
<keyword evidence="4 8" id="KW-0812">Transmembrane</keyword>
<proteinExistence type="inferred from homology"/>
<protein>
    <submittedName>
        <fullName evidence="10">Uncharacterized protein</fullName>
    </submittedName>
</protein>
<evidence type="ECO:0000256" key="8">
    <source>
        <dbReference type="PROSITE-ProRule" id="PRU00282"/>
    </source>
</evidence>
<keyword evidence="6" id="KW-1133">Transmembrane helix</keyword>
<comment type="similarity">
    <text evidence="2 9">Belongs to the mitochondrial carrier (TC 2.A.29) family.</text>
</comment>
<feature type="repeat" description="Solcar" evidence="8">
    <location>
        <begin position="9"/>
        <end position="90"/>
    </location>
</feature>
<organism evidence="10 11">
    <name type="scientific">Discostella pseudostelligera</name>
    <dbReference type="NCBI Taxonomy" id="259834"/>
    <lineage>
        <taxon>Eukaryota</taxon>
        <taxon>Sar</taxon>
        <taxon>Stramenopiles</taxon>
        <taxon>Ochrophyta</taxon>
        <taxon>Bacillariophyta</taxon>
        <taxon>Coscinodiscophyceae</taxon>
        <taxon>Thalassiosirophycidae</taxon>
        <taxon>Stephanodiscales</taxon>
        <taxon>Stephanodiscaceae</taxon>
        <taxon>Discostella</taxon>
    </lineage>
</organism>
<dbReference type="SUPFAM" id="SSF103506">
    <property type="entry name" value="Mitochondrial carrier"/>
    <property type="match status" value="1"/>
</dbReference>
<evidence type="ECO:0000256" key="6">
    <source>
        <dbReference type="ARBA" id="ARBA00022989"/>
    </source>
</evidence>
<dbReference type="InterPro" id="IPR023395">
    <property type="entry name" value="MCP_dom_sf"/>
</dbReference>
<evidence type="ECO:0000256" key="2">
    <source>
        <dbReference type="ARBA" id="ARBA00006375"/>
    </source>
</evidence>
<sequence>MSLQQPRKPNLLESMACGGLAAAFAVNFTHPIELVKTRMQASGGTIGGTISGVMKNEGVLSFWKGLPFAYGRELSYTSVKLGAYAPVRNLLGAGEDSPDAPFYLKFLAGALTGGVGSVIGNPFDVCKTLAQTNTDKGTSLIGLVSNMMRDQGIAGFYRGVEVNIIRACILNATKMGVYDVTKGYVTETTGWSRKDIKTSFASAFVAGFFMTVTVAPSDMIRTKLMNQPTDAKLYNGFVDCAQKTVAEGGVLSLWRGFIPIWARFAPQATLQLLTIEVIYNNMGFSGI</sequence>
<dbReference type="Pfam" id="PF00153">
    <property type="entry name" value="Mito_carr"/>
    <property type="match status" value="3"/>
</dbReference>
<feature type="repeat" description="Solcar" evidence="8">
    <location>
        <begin position="194"/>
        <end position="281"/>
    </location>
</feature>
<keyword evidence="5" id="KW-0677">Repeat</keyword>
<evidence type="ECO:0000256" key="5">
    <source>
        <dbReference type="ARBA" id="ARBA00022737"/>
    </source>
</evidence>
<accession>A0ABD3M3Z4</accession>
<evidence type="ECO:0000256" key="7">
    <source>
        <dbReference type="ARBA" id="ARBA00023136"/>
    </source>
</evidence>
<dbReference type="InterPro" id="IPR050391">
    <property type="entry name" value="Mito_Metabolite_Transporter"/>
</dbReference>
<feature type="repeat" description="Solcar" evidence="8">
    <location>
        <begin position="100"/>
        <end position="184"/>
    </location>
</feature>
<dbReference type="AlphaFoldDB" id="A0ABD3M3Z4"/>
<dbReference type="Proteomes" id="UP001530293">
    <property type="component" value="Unassembled WGS sequence"/>
</dbReference>
<dbReference type="EMBL" id="JALLBG020000233">
    <property type="protein sequence ID" value="KAL3758382.1"/>
    <property type="molecule type" value="Genomic_DNA"/>
</dbReference>
<keyword evidence="7 8" id="KW-0472">Membrane</keyword>
<dbReference type="PANTHER" id="PTHR45618">
    <property type="entry name" value="MITOCHONDRIAL DICARBOXYLATE CARRIER-RELATED"/>
    <property type="match status" value="1"/>
</dbReference>
<evidence type="ECO:0000313" key="11">
    <source>
        <dbReference type="Proteomes" id="UP001530293"/>
    </source>
</evidence>
<gene>
    <name evidence="10" type="ORF">ACHAWU_005052</name>
</gene>
<name>A0ABD3M3Z4_9STRA</name>